<comment type="caution">
    <text evidence="3">The sequence shown here is derived from an EMBL/GenBank/DDBJ whole genome shotgun (WGS) entry which is preliminary data.</text>
</comment>
<feature type="transmembrane region" description="Helical" evidence="2">
    <location>
        <begin position="49"/>
        <end position="69"/>
    </location>
</feature>
<keyword evidence="2" id="KW-0472">Membrane</keyword>
<evidence type="ECO:0008006" key="5">
    <source>
        <dbReference type="Google" id="ProtNLM"/>
    </source>
</evidence>
<accession>A0ABP5Z2L6</accession>
<keyword evidence="2" id="KW-1133">Transmembrane helix</keyword>
<dbReference type="RefSeq" id="WP_344383432.1">
    <property type="nucleotide sequence ID" value="NZ_BAAATA010000013.1"/>
</dbReference>
<evidence type="ECO:0000313" key="3">
    <source>
        <dbReference type="EMBL" id="GAA2489330.1"/>
    </source>
</evidence>
<dbReference type="Pfam" id="PF11298">
    <property type="entry name" value="DUF3099"/>
    <property type="match status" value="1"/>
</dbReference>
<dbReference type="InterPro" id="IPR021449">
    <property type="entry name" value="DUF3099"/>
</dbReference>
<keyword evidence="2" id="KW-0812">Transmembrane</keyword>
<evidence type="ECO:0000256" key="2">
    <source>
        <dbReference type="SAM" id="Phobius"/>
    </source>
</evidence>
<feature type="transmembrane region" description="Helical" evidence="2">
    <location>
        <begin position="24"/>
        <end position="43"/>
    </location>
</feature>
<proteinExistence type="predicted"/>
<reference evidence="4" key="1">
    <citation type="journal article" date="2019" name="Int. J. Syst. Evol. Microbiol.">
        <title>The Global Catalogue of Microorganisms (GCM) 10K type strain sequencing project: providing services to taxonomists for standard genome sequencing and annotation.</title>
        <authorList>
            <consortium name="The Broad Institute Genomics Platform"/>
            <consortium name="The Broad Institute Genome Sequencing Center for Infectious Disease"/>
            <person name="Wu L."/>
            <person name="Ma J."/>
        </authorList>
    </citation>
    <scope>NUCLEOTIDE SEQUENCE [LARGE SCALE GENOMIC DNA]</scope>
    <source>
        <strain evidence="4">JCM 6307</strain>
    </source>
</reference>
<sequence>MSTHRPAPPPAGGTPRSQPHRRHLYFAMMGTCVALFVLAWGVVRLWSVPLAVAMCVVAMVIPPLAAITANRREPQDHWWDEDTDTDGDVDGGGKSEGQESGDGKHRDEEHWDEADWRWHEEDLRGNDR</sequence>
<feature type="compositionally biased region" description="Basic and acidic residues" evidence="1">
    <location>
        <begin position="71"/>
        <end position="80"/>
    </location>
</feature>
<keyword evidence="4" id="KW-1185">Reference proteome</keyword>
<organism evidence="3 4">
    <name type="scientific">Streptomyces thermolineatus</name>
    <dbReference type="NCBI Taxonomy" id="44033"/>
    <lineage>
        <taxon>Bacteria</taxon>
        <taxon>Bacillati</taxon>
        <taxon>Actinomycetota</taxon>
        <taxon>Actinomycetes</taxon>
        <taxon>Kitasatosporales</taxon>
        <taxon>Streptomycetaceae</taxon>
        <taxon>Streptomyces</taxon>
    </lineage>
</organism>
<dbReference type="EMBL" id="BAAATA010000013">
    <property type="protein sequence ID" value="GAA2489330.1"/>
    <property type="molecule type" value="Genomic_DNA"/>
</dbReference>
<evidence type="ECO:0000256" key="1">
    <source>
        <dbReference type="SAM" id="MobiDB-lite"/>
    </source>
</evidence>
<evidence type="ECO:0000313" key="4">
    <source>
        <dbReference type="Proteomes" id="UP001501358"/>
    </source>
</evidence>
<feature type="region of interest" description="Disordered" evidence="1">
    <location>
        <begin position="71"/>
        <end position="112"/>
    </location>
</feature>
<gene>
    <name evidence="3" type="ORF">GCM10010406_26860</name>
</gene>
<feature type="compositionally biased region" description="Basic and acidic residues" evidence="1">
    <location>
        <begin position="91"/>
        <end position="112"/>
    </location>
</feature>
<name>A0ABP5Z2L6_9ACTN</name>
<protein>
    <recommendedName>
        <fullName evidence="5">DUF3099 domain-containing protein</fullName>
    </recommendedName>
</protein>
<dbReference type="Proteomes" id="UP001501358">
    <property type="component" value="Unassembled WGS sequence"/>
</dbReference>